<evidence type="ECO:0000256" key="1">
    <source>
        <dbReference type="SAM" id="MobiDB-lite"/>
    </source>
</evidence>
<feature type="region of interest" description="Disordered" evidence="1">
    <location>
        <begin position="69"/>
        <end position="93"/>
    </location>
</feature>
<protein>
    <submittedName>
        <fullName evidence="2">Uncharacterized protein</fullName>
    </submittedName>
</protein>
<feature type="compositionally biased region" description="Polar residues" evidence="1">
    <location>
        <begin position="69"/>
        <end position="85"/>
    </location>
</feature>
<dbReference type="Proteomes" id="UP000829685">
    <property type="component" value="Unassembled WGS sequence"/>
</dbReference>
<dbReference type="EMBL" id="JAFIMR010000002">
    <property type="protein sequence ID" value="KAI1881019.1"/>
    <property type="molecule type" value="Genomic_DNA"/>
</dbReference>
<dbReference type="AlphaFoldDB" id="A0A9Q0AWA2"/>
<sequence length="172" mass="18940">MTSRSSSVRLVEWKPNASNTDEDSCAAKVRNFEFLSSKKETLLPVARKATTKTPSYKVVNITPVLNRGNRLSTMPSAKPNITNSAEAPAPHSPKFKEILSNAVKAGEILRELPEMSTKDLLLLKRQVDSHLAKRGSSTPAIAPPDDMEEWDVLDEDLAGSADQFDIVKHEEV</sequence>
<feature type="region of interest" description="Disordered" evidence="1">
    <location>
        <begin position="1"/>
        <end position="22"/>
    </location>
</feature>
<name>A0A9Q0AWA2_9PEZI</name>
<accession>A0A9Q0AWA2</accession>
<comment type="caution">
    <text evidence="2">The sequence shown here is derived from an EMBL/GenBank/DDBJ whole genome shotgun (WGS) entry which is preliminary data.</text>
</comment>
<evidence type="ECO:0000313" key="2">
    <source>
        <dbReference type="EMBL" id="KAI1881019.1"/>
    </source>
</evidence>
<gene>
    <name evidence="2" type="ORF">JX265_001259</name>
</gene>
<reference evidence="2" key="1">
    <citation type="submission" date="2021-03" db="EMBL/GenBank/DDBJ databases">
        <title>Revisited historic fungal species revealed as producer of novel bioactive compounds through whole genome sequencing and comparative genomics.</title>
        <authorList>
            <person name="Vignolle G.A."/>
            <person name="Hochenegger N."/>
            <person name="Mach R.L."/>
            <person name="Mach-Aigner A.R."/>
            <person name="Javad Rahimi M."/>
            <person name="Salim K.A."/>
            <person name="Chan C.M."/>
            <person name="Lim L.B.L."/>
            <person name="Cai F."/>
            <person name="Druzhinina I.S."/>
            <person name="U'Ren J.M."/>
            <person name="Derntl C."/>
        </authorList>
    </citation>
    <scope>NUCLEOTIDE SEQUENCE</scope>
    <source>
        <strain evidence="2">TUCIM 5799</strain>
    </source>
</reference>
<organism evidence="2 3">
    <name type="scientific">Neoarthrinium moseri</name>
    <dbReference type="NCBI Taxonomy" id="1658444"/>
    <lineage>
        <taxon>Eukaryota</taxon>
        <taxon>Fungi</taxon>
        <taxon>Dikarya</taxon>
        <taxon>Ascomycota</taxon>
        <taxon>Pezizomycotina</taxon>
        <taxon>Sordariomycetes</taxon>
        <taxon>Xylariomycetidae</taxon>
        <taxon>Amphisphaeriales</taxon>
        <taxon>Apiosporaceae</taxon>
        <taxon>Neoarthrinium</taxon>
    </lineage>
</organism>
<keyword evidence="3" id="KW-1185">Reference proteome</keyword>
<evidence type="ECO:0000313" key="3">
    <source>
        <dbReference type="Proteomes" id="UP000829685"/>
    </source>
</evidence>
<proteinExistence type="predicted"/>